<comment type="caution">
    <text evidence="3">The sequence shown here is derived from an EMBL/GenBank/DDBJ whole genome shotgun (WGS) entry which is preliminary data.</text>
</comment>
<accession>A0ABV8EW55</accession>
<dbReference type="PROSITE" id="PS51257">
    <property type="entry name" value="PROKAR_LIPOPROTEIN"/>
    <property type="match status" value="1"/>
</dbReference>
<feature type="signal peptide" evidence="2">
    <location>
        <begin position="1"/>
        <end position="29"/>
    </location>
</feature>
<feature type="compositionally biased region" description="Basic residues" evidence="1">
    <location>
        <begin position="43"/>
        <end position="56"/>
    </location>
</feature>
<dbReference type="EMBL" id="JBHSBC010000009">
    <property type="protein sequence ID" value="MFC3980627.1"/>
    <property type="molecule type" value="Genomic_DNA"/>
</dbReference>
<protein>
    <submittedName>
        <fullName evidence="3">Uncharacterized protein</fullName>
    </submittedName>
</protein>
<dbReference type="RefSeq" id="WP_352014068.1">
    <property type="nucleotide sequence ID" value="NZ_JBHSBC010000009.1"/>
</dbReference>
<feature type="region of interest" description="Disordered" evidence="1">
    <location>
        <begin position="43"/>
        <end position="88"/>
    </location>
</feature>
<reference evidence="4" key="1">
    <citation type="journal article" date="2019" name="Int. J. Syst. Evol. Microbiol.">
        <title>The Global Catalogue of Microorganisms (GCM) 10K type strain sequencing project: providing services to taxonomists for standard genome sequencing and annotation.</title>
        <authorList>
            <consortium name="The Broad Institute Genomics Platform"/>
            <consortium name="The Broad Institute Genome Sequencing Center for Infectious Disease"/>
            <person name="Wu L."/>
            <person name="Ma J."/>
        </authorList>
    </citation>
    <scope>NUCLEOTIDE SEQUENCE [LARGE SCALE GENOMIC DNA]</scope>
    <source>
        <strain evidence="4">TBRC 7912</strain>
    </source>
</reference>
<organism evidence="3 4">
    <name type="scientific">Streptosporangium jomthongense</name>
    <dbReference type="NCBI Taxonomy" id="1193683"/>
    <lineage>
        <taxon>Bacteria</taxon>
        <taxon>Bacillati</taxon>
        <taxon>Actinomycetota</taxon>
        <taxon>Actinomycetes</taxon>
        <taxon>Streptosporangiales</taxon>
        <taxon>Streptosporangiaceae</taxon>
        <taxon>Streptosporangium</taxon>
    </lineage>
</organism>
<sequence>MMTRIRNALAAGAMGACALAVPAMTPAQAAQVDAPGVTENVKPCKHGKCHRHRHHRQNPERIPGGILNDDLSDNRTPGGSRGSGGIIN</sequence>
<keyword evidence="2" id="KW-0732">Signal</keyword>
<feature type="compositionally biased region" description="Gly residues" evidence="1">
    <location>
        <begin position="79"/>
        <end position="88"/>
    </location>
</feature>
<dbReference type="Proteomes" id="UP001595698">
    <property type="component" value="Unassembled WGS sequence"/>
</dbReference>
<name>A0ABV8EW55_9ACTN</name>
<evidence type="ECO:0000313" key="3">
    <source>
        <dbReference type="EMBL" id="MFC3980627.1"/>
    </source>
</evidence>
<proteinExistence type="predicted"/>
<keyword evidence="4" id="KW-1185">Reference proteome</keyword>
<evidence type="ECO:0000313" key="4">
    <source>
        <dbReference type="Proteomes" id="UP001595698"/>
    </source>
</evidence>
<evidence type="ECO:0000256" key="1">
    <source>
        <dbReference type="SAM" id="MobiDB-lite"/>
    </source>
</evidence>
<gene>
    <name evidence="3" type="ORF">ACFOYY_10875</name>
</gene>
<feature type="chain" id="PRO_5047067266" evidence="2">
    <location>
        <begin position="30"/>
        <end position="88"/>
    </location>
</feature>
<evidence type="ECO:0000256" key="2">
    <source>
        <dbReference type="SAM" id="SignalP"/>
    </source>
</evidence>